<sequence>MLKRHRERLTQVGLVVGVLTTVLVTTFGIGYRSSEAVLGDASTYVQKGQTVVRVNAESGEADARSARALATGRQRLEVVQVGPERVYVVNNETGETWRMPTDDMRPTRVDQAPGAGTTPSAGTSGRPATGTGDQPSSPPSPAPGRRTAADGREGTRQLVTGGGRAYLLNPVDGTLALLDGDNSRPVRLPARVDDAVVDSHGTAWALSRIAGRLYRIDGAGIRDESVVSTPEGAVRLTLAGDRPVVYQAVRGTGGSARIIGDGSRGDRTVDLDRSVDAGAVRVAEPGAPVPVLVTLHQPDDTVSVIDFRTGTQHEARLSGRQGIRDYGRPVVTGDRIYVPDHRQRQVIVLELGTLRQRRAVQVPGTGRFEVTYRDGRVWVNDPYARRMLVFDRDELREVDKGRGDGVTDDPVPTMPRTTAPRTTQPTVRPSTSTAPPPRTTSPRPTRSTSPRPRPARTPQLVEVPQVAGKDQATACADLTAADLRCVPTTRSDPGCETGRALASVPESGSRVHPRTQVTVFVCGPTVVPPVLGSFVDQACQAIQNAGLTCTPVEGGIAATPAEMGKVIGQSPEASSQVANRTQVTVTYLGKDRVTVPDVNGLASAAACERLTSLGFGCAPNPEEVTWDVDVVKSQDPPAGTAAAVPGTQVKINYQDTAAVHLQRFKVSGQDARMLSLDPNPQAGFEQQPAIGGAYPPDAQAPGLVDVYGFVCRNNCGGGTRDISYYYSQDPNPPTSRYESMGRIFRCFGSPVPGTALLNGMYSNARRAWGFAPVGSFEHDSHTQNGYTDQTTNICYIWFKVPPFRPNG</sequence>
<keyword evidence="2" id="KW-0472">Membrane</keyword>
<dbReference type="Gene3D" id="3.30.10.20">
    <property type="match status" value="3"/>
</dbReference>
<keyword evidence="2" id="KW-1133">Transmembrane helix</keyword>
<dbReference type="InterPro" id="IPR005543">
    <property type="entry name" value="PASTA_dom"/>
</dbReference>
<gene>
    <name evidence="4" type="ORF">GA0070216_11523</name>
</gene>
<dbReference type="AlphaFoldDB" id="A0A1C5AA55"/>
<feature type="domain" description="PASTA" evidence="3">
    <location>
        <begin position="589"/>
        <end position="655"/>
    </location>
</feature>
<dbReference type="PROSITE" id="PS51178">
    <property type="entry name" value="PASTA"/>
    <property type="match status" value="3"/>
</dbReference>
<feature type="domain" description="PASTA" evidence="3">
    <location>
        <begin position="525"/>
        <end position="587"/>
    </location>
</feature>
<dbReference type="STRING" id="121616.GA0070216_11523"/>
<evidence type="ECO:0000313" key="5">
    <source>
        <dbReference type="Proteomes" id="UP000198797"/>
    </source>
</evidence>
<dbReference type="CDD" id="cd06577">
    <property type="entry name" value="PASTA_pknB"/>
    <property type="match status" value="3"/>
</dbReference>
<evidence type="ECO:0000256" key="2">
    <source>
        <dbReference type="SAM" id="Phobius"/>
    </source>
</evidence>
<dbReference type="Proteomes" id="UP000198797">
    <property type="component" value="Unassembled WGS sequence"/>
</dbReference>
<dbReference type="OrthoDB" id="3372012at2"/>
<accession>A0A1C5AA55</accession>
<evidence type="ECO:0000313" key="4">
    <source>
        <dbReference type="EMBL" id="SCF42029.1"/>
    </source>
</evidence>
<dbReference type="InterPro" id="IPR011048">
    <property type="entry name" value="Haem_d1_sf"/>
</dbReference>
<dbReference type="EMBL" id="FMCU01000015">
    <property type="protein sequence ID" value="SCF42029.1"/>
    <property type="molecule type" value="Genomic_DNA"/>
</dbReference>
<proteinExistence type="predicted"/>
<feature type="domain" description="PASTA" evidence="3">
    <location>
        <begin position="457"/>
        <end position="523"/>
    </location>
</feature>
<dbReference type="SMART" id="SM00740">
    <property type="entry name" value="PASTA"/>
    <property type="match status" value="3"/>
</dbReference>
<reference evidence="5" key="1">
    <citation type="submission" date="2016-06" db="EMBL/GenBank/DDBJ databases">
        <authorList>
            <person name="Varghese N."/>
            <person name="Submissions Spin"/>
        </authorList>
    </citation>
    <scope>NUCLEOTIDE SEQUENCE [LARGE SCALE GENOMIC DNA]</scope>
    <source>
        <strain evidence="5">DSM 44100</strain>
    </source>
</reference>
<feature type="compositionally biased region" description="Low complexity" evidence="1">
    <location>
        <begin position="440"/>
        <end position="450"/>
    </location>
</feature>
<evidence type="ECO:0000259" key="3">
    <source>
        <dbReference type="PROSITE" id="PS51178"/>
    </source>
</evidence>
<keyword evidence="5" id="KW-1185">Reference proteome</keyword>
<dbReference type="SUPFAM" id="SSF51004">
    <property type="entry name" value="C-terminal (heme d1) domain of cytochrome cd1-nitrite reductase"/>
    <property type="match status" value="1"/>
</dbReference>
<feature type="transmembrane region" description="Helical" evidence="2">
    <location>
        <begin position="12"/>
        <end position="31"/>
    </location>
</feature>
<feature type="region of interest" description="Disordered" evidence="1">
    <location>
        <begin position="92"/>
        <end position="153"/>
    </location>
</feature>
<feature type="compositionally biased region" description="Low complexity" evidence="1">
    <location>
        <begin position="112"/>
        <end position="125"/>
    </location>
</feature>
<feature type="compositionally biased region" description="Low complexity" evidence="1">
    <location>
        <begin position="410"/>
        <end position="433"/>
    </location>
</feature>
<dbReference type="RefSeq" id="WP_091250851.1">
    <property type="nucleotide sequence ID" value="NZ_FMCU01000015.1"/>
</dbReference>
<keyword evidence="2" id="KW-0812">Transmembrane</keyword>
<feature type="region of interest" description="Disordered" evidence="1">
    <location>
        <begin position="399"/>
        <end position="463"/>
    </location>
</feature>
<name>A0A1C5AA55_9ACTN</name>
<organism evidence="4 5">
    <name type="scientific">Micromonospora matsumotoense</name>
    <dbReference type="NCBI Taxonomy" id="121616"/>
    <lineage>
        <taxon>Bacteria</taxon>
        <taxon>Bacillati</taxon>
        <taxon>Actinomycetota</taxon>
        <taxon>Actinomycetes</taxon>
        <taxon>Micromonosporales</taxon>
        <taxon>Micromonosporaceae</taxon>
        <taxon>Micromonospora</taxon>
    </lineage>
</organism>
<evidence type="ECO:0000256" key="1">
    <source>
        <dbReference type="SAM" id="MobiDB-lite"/>
    </source>
</evidence>
<protein>
    <submittedName>
        <fullName evidence="4">PASTA domain-containing protein</fullName>
    </submittedName>
</protein>
<dbReference type="Pfam" id="PF03793">
    <property type="entry name" value="PASTA"/>
    <property type="match status" value="2"/>
</dbReference>